<dbReference type="Gene3D" id="6.10.250.290">
    <property type="match status" value="1"/>
</dbReference>
<evidence type="ECO:0000256" key="3">
    <source>
        <dbReference type="ARBA" id="ARBA00023274"/>
    </source>
</evidence>
<name>A0A1F7JC88_9BACT</name>
<keyword evidence="5" id="KW-0699">rRNA-binding</keyword>
<keyword evidence="5" id="KW-0694">RNA-binding</keyword>
<dbReference type="CDD" id="cd05797">
    <property type="entry name" value="Ribosomal_L10"/>
    <property type="match status" value="1"/>
</dbReference>
<dbReference type="InterPro" id="IPR022973">
    <property type="entry name" value="Ribosomal_uL10_bac"/>
</dbReference>
<keyword evidence="3 5" id="KW-0687">Ribonucleoprotein</keyword>
<dbReference type="GO" id="GO:0005840">
    <property type="term" value="C:ribosome"/>
    <property type="evidence" value="ECO:0007669"/>
    <property type="project" value="UniProtKB-KW"/>
</dbReference>
<dbReference type="Proteomes" id="UP000178486">
    <property type="component" value="Unassembled WGS sequence"/>
</dbReference>
<dbReference type="Gene3D" id="3.30.70.1730">
    <property type="match status" value="1"/>
</dbReference>
<dbReference type="AlphaFoldDB" id="A0A1F7JC88"/>
<reference evidence="6 7" key="1">
    <citation type="journal article" date="2016" name="Nat. Commun.">
        <title>Thousands of microbial genomes shed light on interconnected biogeochemical processes in an aquifer system.</title>
        <authorList>
            <person name="Anantharaman K."/>
            <person name="Brown C.T."/>
            <person name="Hug L.A."/>
            <person name="Sharon I."/>
            <person name="Castelle C.J."/>
            <person name="Probst A.J."/>
            <person name="Thomas B.C."/>
            <person name="Singh A."/>
            <person name="Wilkins M.J."/>
            <person name="Karaoz U."/>
            <person name="Brodie E.L."/>
            <person name="Williams K.H."/>
            <person name="Hubbard S.S."/>
            <person name="Banfield J.F."/>
        </authorList>
    </citation>
    <scope>NUCLEOTIDE SEQUENCE [LARGE SCALE GENOMIC DNA]</scope>
</reference>
<dbReference type="InterPro" id="IPR043141">
    <property type="entry name" value="Ribosomal_uL10-like_sf"/>
</dbReference>
<comment type="subunit">
    <text evidence="5">Part of the ribosomal stalk of the 50S ribosomal subunit. The N-terminus interacts with L11 and the large rRNA to form the base of the stalk. The C-terminus forms an elongated spine to which L12 dimers bind in a sequential fashion forming a multimeric L10(L12)X complex.</text>
</comment>
<gene>
    <name evidence="5" type="primary">rplJ</name>
    <name evidence="6" type="ORF">A3B56_01035</name>
</gene>
<dbReference type="GO" id="GO:1990904">
    <property type="term" value="C:ribonucleoprotein complex"/>
    <property type="evidence" value="ECO:0007669"/>
    <property type="project" value="UniProtKB-KW"/>
</dbReference>
<dbReference type="NCBIfam" id="NF000955">
    <property type="entry name" value="PRK00099.1-1"/>
    <property type="match status" value="1"/>
</dbReference>
<dbReference type="SUPFAM" id="SSF160369">
    <property type="entry name" value="Ribosomal protein L10-like"/>
    <property type="match status" value="1"/>
</dbReference>
<dbReference type="EMBL" id="MGAU01000065">
    <property type="protein sequence ID" value="OGK53222.1"/>
    <property type="molecule type" value="Genomic_DNA"/>
</dbReference>
<keyword evidence="2 5" id="KW-0689">Ribosomal protein</keyword>
<dbReference type="HAMAP" id="MF_00362">
    <property type="entry name" value="Ribosomal_uL10"/>
    <property type="match status" value="1"/>
</dbReference>
<dbReference type="PANTHER" id="PTHR11560">
    <property type="entry name" value="39S RIBOSOMAL PROTEIN L10, MITOCHONDRIAL"/>
    <property type="match status" value="1"/>
</dbReference>
<evidence type="ECO:0000256" key="4">
    <source>
        <dbReference type="ARBA" id="ARBA00035202"/>
    </source>
</evidence>
<dbReference type="Pfam" id="PF00466">
    <property type="entry name" value="Ribosomal_L10"/>
    <property type="match status" value="1"/>
</dbReference>
<evidence type="ECO:0000256" key="2">
    <source>
        <dbReference type="ARBA" id="ARBA00022980"/>
    </source>
</evidence>
<comment type="function">
    <text evidence="5">Forms part of the ribosomal stalk, playing a central role in the interaction of the ribosome with GTP-bound translation factors.</text>
</comment>
<dbReference type="GO" id="GO:0006412">
    <property type="term" value="P:translation"/>
    <property type="evidence" value="ECO:0007669"/>
    <property type="project" value="UniProtKB-UniRule"/>
</dbReference>
<proteinExistence type="inferred from homology"/>
<evidence type="ECO:0000313" key="7">
    <source>
        <dbReference type="Proteomes" id="UP000178486"/>
    </source>
</evidence>
<comment type="caution">
    <text evidence="6">The sequence shown here is derived from an EMBL/GenBank/DDBJ whole genome shotgun (WGS) entry which is preliminary data.</text>
</comment>
<organism evidence="6 7">
    <name type="scientific">Candidatus Roizmanbacteria bacterium RIFCSPLOWO2_01_FULL_45_11</name>
    <dbReference type="NCBI Taxonomy" id="1802070"/>
    <lineage>
        <taxon>Bacteria</taxon>
        <taxon>Candidatus Roizmaniibacteriota</taxon>
    </lineage>
</organism>
<evidence type="ECO:0000256" key="1">
    <source>
        <dbReference type="ARBA" id="ARBA00008889"/>
    </source>
</evidence>
<evidence type="ECO:0000256" key="5">
    <source>
        <dbReference type="HAMAP-Rule" id="MF_00362"/>
    </source>
</evidence>
<comment type="similarity">
    <text evidence="1 5">Belongs to the universal ribosomal protein uL10 family.</text>
</comment>
<evidence type="ECO:0000313" key="6">
    <source>
        <dbReference type="EMBL" id="OGK53222.1"/>
    </source>
</evidence>
<accession>A0A1F7JC88</accession>
<dbReference type="InterPro" id="IPR047865">
    <property type="entry name" value="Ribosomal_uL10_bac_type"/>
</dbReference>
<sequence>MANKRNTDIVSSLTEDIKQHDAAVLMEYAGVTHKQFEEIRNLVRDQHGVVRVVKNALLKIAFTNNNIDITNEKLTGPTVVVLAKTDNLSPIKIMHDKGSELENFGIKWGVWEKAVITKDYALRLATLPGREQLIAQLVGQLKGPQARLVFSLKGNLQKLVLALNAIREQKN</sequence>
<dbReference type="InterPro" id="IPR001790">
    <property type="entry name" value="Ribosomal_uL10"/>
</dbReference>
<dbReference type="GO" id="GO:0070180">
    <property type="term" value="F:large ribosomal subunit rRNA binding"/>
    <property type="evidence" value="ECO:0007669"/>
    <property type="project" value="UniProtKB-UniRule"/>
</dbReference>
<protein>
    <recommendedName>
        <fullName evidence="4 5">Large ribosomal subunit protein uL10</fullName>
    </recommendedName>
</protein>